<gene>
    <name evidence="1" type="ORF">BDM02DRAFT_3081928</name>
</gene>
<accession>A0ACB6ZN41</accession>
<reference evidence="1" key="1">
    <citation type="submission" date="2019-10" db="EMBL/GenBank/DDBJ databases">
        <authorList>
            <consortium name="DOE Joint Genome Institute"/>
            <person name="Kuo A."/>
            <person name="Miyauchi S."/>
            <person name="Kiss E."/>
            <person name="Drula E."/>
            <person name="Kohler A."/>
            <person name="Sanchez-Garcia M."/>
            <person name="Andreopoulos B."/>
            <person name="Barry K.W."/>
            <person name="Bonito G."/>
            <person name="Buee M."/>
            <person name="Carver A."/>
            <person name="Chen C."/>
            <person name="Cichocki N."/>
            <person name="Clum A."/>
            <person name="Culley D."/>
            <person name="Crous P.W."/>
            <person name="Fauchery L."/>
            <person name="Girlanda M."/>
            <person name="Hayes R."/>
            <person name="Keri Z."/>
            <person name="Labutti K."/>
            <person name="Lipzen A."/>
            <person name="Lombard V."/>
            <person name="Magnuson J."/>
            <person name="Maillard F."/>
            <person name="Morin E."/>
            <person name="Murat C."/>
            <person name="Nolan M."/>
            <person name="Ohm R."/>
            <person name="Pangilinan J."/>
            <person name="Pereira M."/>
            <person name="Perotto S."/>
            <person name="Peter M."/>
            <person name="Riley R."/>
            <person name="Sitrit Y."/>
            <person name="Stielow B."/>
            <person name="Szollosi G."/>
            <person name="Zifcakova L."/>
            <person name="Stursova M."/>
            <person name="Spatafora J.W."/>
            <person name="Tedersoo L."/>
            <person name="Vaario L.-M."/>
            <person name="Yamada A."/>
            <person name="Yan M."/>
            <person name="Wang P."/>
            <person name="Xu J."/>
            <person name="Bruns T."/>
            <person name="Baldrian P."/>
            <person name="Vilgalys R."/>
            <person name="Henrissat B."/>
            <person name="Grigoriev I.V."/>
            <person name="Hibbett D."/>
            <person name="Nagy L.G."/>
            <person name="Martin F.M."/>
        </authorList>
    </citation>
    <scope>NUCLEOTIDE SEQUENCE</scope>
    <source>
        <strain evidence="1">P2</strain>
    </source>
</reference>
<protein>
    <submittedName>
        <fullName evidence="1">Uncharacterized protein</fullName>
    </submittedName>
</protein>
<feature type="non-terminal residue" evidence="1">
    <location>
        <position position="573"/>
    </location>
</feature>
<name>A0ACB6ZN41_THEGA</name>
<sequence>PIETVTVYRPSGAQVIRKLDVDLKTGTNLIQATNLSSITDTESFRVDGLGNAKLLVVQCTLDRYPEIPKSDPIRDLTSQLHELQTEKSAREQEVAILKGFGKSMAVKPDLTPDQARNFSDTLFDKILACAETVRDLDERITQLNQKINKLRSSKVGAAFTKAIITILAGEDGPAQLRLIYRVNGAYWDPLYDLYATLGDGKPSTSVSLHYQVNLRQYTGEDWTNAKLILSTSATDALNAGIPTPDSLVIEPPTPPRPSHTRSPSYSPRFSSSSLQSPSHSPQSPGRSERLLEELKEGDVEVMGLCFSGDGDGIVLSATTTPAPLPRLAQSAAAISKSPMTVNYTVDALTNTPSDGVSYKVLVTIIPFEAVITHVTTPRKSPIAYLQCAVKNTSDYYLLPGTMSIFLNDLYVSQTNIPGIATGDTFNCTLGMDTSIRVSHEITESSVTSTPSSFVEQYRTTTYVSTTKLQNRHTGDYPVNIVERSSIPIASENDPRIKVFLKGPAGLAESEEGHSVDIGKGDGFKVKWGRDVEDTKNGQKEGKFVWYGTIPPGKEVVLVSEWDVRAPVDAEWRV</sequence>
<reference evidence="1" key="2">
    <citation type="journal article" date="2020" name="Nat. Commun.">
        <title>Large-scale genome sequencing of mycorrhizal fungi provides insights into the early evolution of symbiotic traits.</title>
        <authorList>
            <person name="Miyauchi S."/>
            <person name="Kiss E."/>
            <person name="Kuo A."/>
            <person name="Drula E."/>
            <person name="Kohler A."/>
            <person name="Sanchez-Garcia M."/>
            <person name="Morin E."/>
            <person name="Andreopoulos B."/>
            <person name="Barry K.W."/>
            <person name="Bonito G."/>
            <person name="Buee M."/>
            <person name="Carver A."/>
            <person name="Chen C."/>
            <person name="Cichocki N."/>
            <person name="Clum A."/>
            <person name="Culley D."/>
            <person name="Crous P.W."/>
            <person name="Fauchery L."/>
            <person name="Girlanda M."/>
            <person name="Hayes R.D."/>
            <person name="Keri Z."/>
            <person name="LaButti K."/>
            <person name="Lipzen A."/>
            <person name="Lombard V."/>
            <person name="Magnuson J."/>
            <person name="Maillard F."/>
            <person name="Murat C."/>
            <person name="Nolan M."/>
            <person name="Ohm R.A."/>
            <person name="Pangilinan J."/>
            <person name="Pereira M.F."/>
            <person name="Perotto S."/>
            <person name="Peter M."/>
            <person name="Pfister S."/>
            <person name="Riley R."/>
            <person name="Sitrit Y."/>
            <person name="Stielow J.B."/>
            <person name="Szollosi G."/>
            <person name="Zifcakova L."/>
            <person name="Stursova M."/>
            <person name="Spatafora J.W."/>
            <person name="Tedersoo L."/>
            <person name="Vaario L.M."/>
            <person name="Yamada A."/>
            <person name="Yan M."/>
            <person name="Wang P."/>
            <person name="Xu J."/>
            <person name="Bruns T."/>
            <person name="Baldrian P."/>
            <person name="Vilgalys R."/>
            <person name="Dunand C."/>
            <person name="Henrissat B."/>
            <person name="Grigoriev I.V."/>
            <person name="Hibbett D."/>
            <person name="Nagy L.G."/>
            <person name="Martin F.M."/>
        </authorList>
    </citation>
    <scope>NUCLEOTIDE SEQUENCE</scope>
    <source>
        <strain evidence="1">P2</strain>
    </source>
</reference>
<feature type="non-terminal residue" evidence="1">
    <location>
        <position position="1"/>
    </location>
</feature>
<evidence type="ECO:0000313" key="2">
    <source>
        <dbReference type="Proteomes" id="UP000886501"/>
    </source>
</evidence>
<dbReference type="Proteomes" id="UP000886501">
    <property type="component" value="Unassembled WGS sequence"/>
</dbReference>
<dbReference type="EMBL" id="MU117977">
    <property type="protein sequence ID" value="KAF9651190.1"/>
    <property type="molecule type" value="Genomic_DNA"/>
</dbReference>
<proteinExistence type="predicted"/>
<keyword evidence="2" id="KW-1185">Reference proteome</keyword>
<comment type="caution">
    <text evidence="1">The sequence shown here is derived from an EMBL/GenBank/DDBJ whole genome shotgun (WGS) entry which is preliminary data.</text>
</comment>
<organism evidence="1 2">
    <name type="scientific">Thelephora ganbajun</name>
    <name type="common">Ganba fungus</name>
    <dbReference type="NCBI Taxonomy" id="370292"/>
    <lineage>
        <taxon>Eukaryota</taxon>
        <taxon>Fungi</taxon>
        <taxon>Dikarya</taxon>
        <taxon>Basidiomycota</taxon>
        <taxon>Agaricomycotina</taxon>
        <taxon>Agaricomycetes</taxon>
        <taxon>Thelephorales</taxon>
        <taxon>Thelephoraceae</taxon>
        <taxon>Thelephora</taxon>
    </lineage>
</organism>
<evidence type="ECO:0000313" key="1">
    <source>
        <dbReference type="EMBL" id="KAF9651190.1"/>
    </source>
</evidence>